<dbReference type="Pfam" id="PF00586">
    <property type="entry name" value="AIRS"/>
    <property type="match status" value="1"/>
</dbReference>
<dbReference type="AlphaFoldDB" id="A0A327YMN1"/>
<dbReference type="InterPro" id="IPR036921">
    <property type="entry name" value="PurM-like_N_sf"/>
</dbReference>
<comment type="caution">
    <text evidence="2">The sequence shown here is derived from an EMBL/GenBank/DDBJ whole genome shotgun (WGS) entry which is preliminary data.</text>
</comment>
<dbReference type="OrthoDB" id="9805740at2"/>
<evidence type="ECO:0000259" key="1">
    <source>
        <dbReference type="Pfam" id="PF00586"/>
    </source>
</evidence>
<evidence type="ECO:0000313" key="2">
    <source>
        <dbReference type="EMBL" id="RAK22208.1"/>
    </source>
</evidence>
<proteinExistence type="predicted"/>
<dbReference type="RefSeq" id="WP_111644064.1">
    <property type="nucleotide sequence ID" value="NZ_QLMH01000002.1"/>
</dbReference>
<dbReference type="GO" id="GO:0016301">
    <property type="term" value="F:kinase activity"/>
    <property type="evidence" value="ECO:0007669"/>
    <property type="project" value="UniProtKB-KW"/>
</dbReference>
<keyword evidence="3" id="KW-1185">Reference proteome</keyword>
<feature type="domain" description="PurM-like N-terminal" evidence="1">
    <location>
        <begin position="7"/>
        <end position="116"/>
    </location>
</feature>
<evidence type="ECO:0000313" key="3">
    <source>
        <dbReference type="Proteomes" id="UP000248555"/>
    </source>
</evidence>
<name>A0A327YMN1_9BACL</name>
<dbReference type="Proteomes" id="UP000248555">
    <property type="component" value="Unassembled WGS sequence"/>
</dbReference>
<protein>
    <submittedName>
        <fullName evidence="2">Alpha-ribazole kinase</fullName>
    </submittedName>
</protein>
<keyword evidence="2" id="KW-0808">Transferase</keyword>
<accession>A0A327YMN1</accession>
<keyword evidence="2" id="KW-0418">Kinase</keyword>
<sequence>MRDVLFLPLDSEEELVIATDCSGGIGLKEADVVKVPYEIVSYYGARVALMELMSVGAVPIAFVLQNFVGDKEWKRLLKGIDQAFEELHLSIPITGSTESNIPMIQSAVSFTAIGKVSKENKRIGITPPQAKFAVIGEPLVGDEVVKRQERVLPLPLFQRLLTLPGIYEIVPIGSKGIFHELKGLMEINGFAHQEVFCSLPLFASSGPATAVLISYCPEAEGEIKETAGNYFFLINLKN</sequence>
<dbReference type="Gene3D" id="3.30.1330.10">
    <property type="entry name" value="PurM-like, N-terminal domain"/>
    <property type="match status" value="1"/>
</dbReference>
<dbReference type="InterPro" id="IPR016188">
    <property type="entry name" value="PurM-like_N"/>
</dbReference>
<dbReference type="EMBL" id="QLMH01000002">
    <property type="protein sequence ID" value="RAK22208.1"/>
    <property type="molecule type" value="Genomic_DNA"/>
</dbReference>
<reference evidence="2 3" key="1">
    <citation type="submission" date="2018-06" db="EMBL/GenBank/DDBJ databases">
        <title>Genomic Encyclopedia of Type Strains, Phase III (KMG-III): the genomes of soil and plant-associated and newly described type strains.</title>
        <authorList>
            <person name="Whitman W."/>
        </authorList>
    </citation>
    <scope>NUCLEOTIDE SEQUENCE [LARGE SCALE GENOMIC DNA]</scope>
    <source>
        <strain evidence="2 3">CGMCC 1.8979</strain>
    </source>
</reference>
<organism evidence="2 3">
    <name type="scientific">Paranoxybacillus vitaminiphilus</name>
    <dbReference type="NCBI Taxonomy" id="581036"/>
    <lineage>
        <taxon>Bacteria</taxon>
        <taxon>Bacillati</taxon>
        <taxon>Bacillota</taxon>
        <taxon>Bacilli</taxon>
        <taxon>Bacillales</taxon>
        <taxon>Anoxybacillaceae</taxon>
        <taxon>Paranoxybacillus</taxon>
    </lineage>
</organism>
<gene>
    <name evidence="2" type="ORF">B0I26_102197</name>
</gene>